<dbReference type="SMART" id="SM00028">
    <property type="entry name" value="TPR"/>
    <property type="match status" value="5"/>
</dbReference>
<dbReference type="Gene3D" id="1.25.40.10">
    <property type="entry name" value="Tetratricopeptide repeat domain"/>
    <property type="match status" value="2"/>
</dbReference>
<sequence length="448" mass="52120">MGEAKRRKNLDPNYGKMSKSKSNSYFIQGLKCEEKKEYEKAIYFYTEAIQCDPSNSEAYFGRGNVYDELEIYENAIDDYNQHLRLNRGSVKGFNNRALVYAKLEQEESAISDLEQAIKLDSSRPSSYQQLGILLWGQGKLKKSIELLIKAAELYQKDNDNEGYQTCQELINESQAYLGLVKMALNNPFVDEVDWNKFENPLDNQPTETDDLNLISEEEEFGNEQDNYECFGERADYFKNRDFHLNKGGAFEEGLPRHHKYRSVKESDLFKFIQNAIDHEEETANYILSKATSISDLTDIQDELLALVDKSVMSKRNGDLNQAFKYYDQVFSSNQTWFMLWYGLAKLLCLFREYRMAFTCIKICTYLYPKMWNGKQYHSDHNLSYHYEQIHSLAIAGEENEPYLKTLGRPVNTFRIRNPNGQVKANSPVGRIKVVKTNDFLNLDEELLP</sequence>
<dbReference type="InterPro" id="IPR050498">
    <property type="entry name" value="Ycf3"/>
</dbReference>
<protein>
    <submittedName>
        <fullName evidence="5">Uncharacterized protein</fullName>
    </submittedName>
</protein>
<evidence type="ECO:0000256" key="3">
    <source>
        <dbReference type="PROSITE-ProRule" id="PRU00339"/>
    </source>
</evidence>
<dbReference type="Pfam" id="PF13181">
    <property type="entry name" value="TPR_8"/>
    <property type="match status" value="2"/>
</dbReference>
<gene>
    <name evidence="5" type="ORF">A2T98_12160</name>
</gene>
<dbReference type="PANTHER" id="PTHR44858:SF1">
    <property type="entry name" value="UDP-N-ACETYLGLUCOSAMINE--PEPTIDE N-ACETYLGLUCOSAMINYLTRANSFERASE SPINDLY-RELATED"/>
    <property type="match status" value="1"/>
</dbReference>
<evidence type="ECO:0000256" key="2">
    <source>
        <dbReference type="ARBA" id="ARBA00022803"/>
    </source>
</evidence>
<proteinExistence type="predicted"/>
<accession>A0A161UUD3</accession>
<feature type="repeat" description="TPR" evidence="3">
    <location>
        <begin position="22"/>
        <end position="55"/>
    </location>
</feature>
<keyword evidence="2 3" id="KW-0802">TPR repeat</keyword>
<evidence type="ECO:0000313" key="6">
    <source>
        <dbReference type="Proteomes" id="UP000076555"/>
    </source>
</evidence>
<dbReference type="GO" id="GO:0009279">
    <property type="term" value="C:cell outer membrane"/>
    <property type="evidence" value="ECO:0007669"/>
    <property type="project" value="TreeGrafter"/>
</dbReference>
<evidence type="ECO:0000256" key="1">
    <source>
        <dbReference type="ARBA" id="ARBA00022737"/>
    </source>
</evidence>
<feature type="region of interest" description="Disordered" evidence="4">
    <location>
        <begin position="1"/>
        <end position="20"/>
    </location>
</feature>
<dbReference type="OrthoDB" id="459455at2"/>
<feature type="repeat" description="TPR" evidence="3">
    <location>
        <begin position="90"/>
        <end position="123"/>
    </location>
</feature>
<dbReference type="EMBL" id="LWAJ01000160">
    <property type="protein sequence ID" value="KZL49553.1"/>
    <property type="molecule type" value="Genomic_DNA"/>
</dbReference>
<dbReference type="PANTHER" id="PTHR44858">
    <property type="entry name" value="TETRATRICOPEPTIDE REPEAT PROTEIN 6"/>
    <property type="match status" value="1"/>
</dbReference>
<comment type="caution">
    <text evidence="5">The sequence shown here is derived from an EMBL/GenBank/DDBJ whole genome shotgun (WGS) entry which is preliminary data.</text>
</comment>
<dbReference type="Proteomes" id="UP000076555">
    <property type="component" value="Unassembled WGS sequence"/>
</dbReference>
<dbReference type="Pfam" id="PF13414">
    <property type="entry name" value="TPR_11"/>
    <property type="match status" value="1"/>
</dbReference>
<reference evidence="5 6" key="1">
    <citation type="submission" date="2016-04" db="EMBL/GenBank/DDBJ databases">
        <title>Draft Genome Assembly of the Bloom-forming Cyanobacterium Nodularia spumigena Strain CENA596 in Shrimp Production Ponds.</title>
        <authorList>
            <person name="Popin R.V."/>
            <person name="Rigonato J."/>
            <person name="Abreu V.A."/>
            <person name="Andreote A.P."/>
            <person name="Silveira S.B."/>
            <person name="Odebrecht C."/>
            <person name="Fiore M.F."/>
        </authorList>
    </citation>
    <scope>NUCLEOTIDE SEQUENCE [LARGE SCALE GENOMIC DNA]</scope>
    <source>
        <strain evidence="5 6">CENA596</strain>
    </source>
</reference>
<dbReference type="InterPro" id="IPR011990">
    <property type="entry name" value="TPR-like_helical_dom_sf"/>
</dbReference>
<dbReference type="RefSeq" id="WP_063872997.1">
    <property type="nucleotide sequence ID" value="NZ_CAWMRI010000160.1"/>
</dbReference>
<dbReference type="SUPFAM" id="SSF48452">
    <property type="entry name" value="TPR-like"/>
    <property type="match status" value="1"/>
</dbReference>
<organism evidence="5 6">
    <name type="scientific">Nodularia spumigena CENA596</name>
    <dbReference type="NCBI Taxonomy" id="1819295"/>
    <lineage>
        <taxon>Bacteria</taxon>
        <taxon>Bacillati</taxon>
        <taxon>Cyanobacteriota</taxon>
        <taxon>Cyanophyceae</taxon>
        <taxon>Nostocales</taxon>
        <taxon>Nodulariaceae</taxon>
        <taxon>Nodularia</taxon>
    </lineage>
</organism>
<evidence type="ECO:0000313" key="5">
    <source>
        <dbReference type="EMBL" id="KZL49553.1"/>
    </source>
</evidence>
<evidence type="ECO:0000256" key="4">
    <source>
        <dbReference type="SAM" id="MobiDB-lite"/>
    </source>
</evidence>
<keyword evidence="1" id="KW-0677">Repeat</keyword>
<name>A0A161UUD3_NODSP</name>
<feature type="repeat" description="TPR" evidence="3">
    <location>
        <begin position="56"/>
        <end position="89"/>
    </location>
</feature>
<dbReference type="AlphaFoldDB" id="A0A161UUD3"/>
<dbReference type="InterPro" id="IPR019734">
    <property type="entry name" value="TPR_rpt"/>
</dbReference>
<dbReference type="PROSITE" id="PS50005">
    <property type="entry name" value="TPR"/>
    <property type="match status" value="3"/>
</dbReference>
<dbReference type="GO" id="GO:0046813">
    <property type="term" value="P:receptor-mediated virion attachment to host cell"/>
    <property type="evidence" value="ECO:0007669"/>
    <property type="project" value="TreeGrafter"/>
</dbReference>